<name>A0A401U706_9BACT</name>
<sequence>MSLSIYSKSLYYDQQIDLDYFTFRFIILGASILPAVLFSTREKANLIVCLLLNFTLLISHDFIHAAFGVGYPVKGIDLQTYNFANVVIGVTYFVLLGSVLFLKINLERGDRKNLRLLDEVQKSNEILIFKNNEIEAQHQELLAQSEKLAFNQEKLLAANRVIEEQKELLSSHNKDLQSELVEKNQDLSEANAELIKYNNELRQFSYTISHNLRGPLASLLGLVSLFDKKILDGENLTIANHILDSAQRLDGIVKDLNKIIDIRNDIFKIRQQISLEDELLIIQNVLKKELNPDQIIMDISIDSCPHVYSVRPMVHSILYNLISNALKYRAPERKALINVKASQNNDYYILSVEDNGLGIDLEKHQDSLFKLYKRFHYHTEGKGIGLYLVKLQCEALGGYIEVASELNRFTQFTIYLRKPENIERQLLFDEPHAKIFFDASINATGIIWKGPITSEQYRDVFVKSLGFVKAFNTPNYIADISEQGTITEEDQQWMFKGVIPEAIQFGLRRIASVKPDVNHELIRKYLEGINSSLEKQGAEYRMFESMDEATNWMRESNELELSQKK</sequence>
<keyword evidence="4" id="KW-0808">Transferase</keyword>
<keyword evidence="7" id="KW-1133">Transmembrane helix</keyword>
<keyword evidence="10" id="KW-1185">Reference proteome</keyword>
<gene>
    <name evidence="9" type="ORF">SanaruYs_08600</name>
</gene>
<proteinExistence type="predicted"/>
<feature type="transmembrane region" description="Helical" evidence="7">
    <location>
        <begin position="20"/>
        <end position="39"/>
    </location>
</feature>
<keyword evidence="7" id="KW-0472">Membrane</keyword>
<feature type="transmembrane region" description="Helical" evidence="7">
    <location>
        <begin position="83"/>
        <end position="102"/>
    </location>
</feature>
<protein>
    <recommendedName>
        <fullName evidence="2">histidine kinase</fullName>
        <ecNumber evidence="2">2.7.13.3</ecNumber>
    </recommendedName>
</protein>
<evidence type="ECO:0000313" key="9">
    <source>
        <dbReference type="EMBL" id="GCC50642.1"/>
    </source>
</evidence>
<evidence type="ECO:0000256" key="2">
    <source>
        <dbReference type="ARBA" id="ARBA00012438"/>
    </source>
</evidence>
<evidence type="ECO:0000313" key="10">
    <source>
        <dbReference type="Proteomes" id="UP000288227"/>
    </source>
</evidence>
<dbReference type="Pfam" id="PF00512">
    <property type="entry name" value="HisKA"/>
    <property type="match status" value="1"/>
</dbReference>
<feature type="coiled-coil region" evidence="6">
    <location>
        <begin position="159"/>
        <end position="200"/>
    </location>
</feature>
<evidence type="ECO:0000256" key="3">
    <source>
        <dbReference type="ARBA" id="ARBA00022553"/>
    </source>
</evidence>
<dbReference type="GO" id="GO:0000155">
    <property type="term" value="F:phosphorelay sensor kinase activity"/>
    <property type="evidence" value="ECO:0007669"/>
    <property type="project" value="InterPro"/>
</dbReference>
<evidence type="ECO:0000256" key="6">
    <source>
        <dbReference type="SAM" id="Coils"/>
    </source>
</evidence>
<dbReference type="Gene3D" id="1.10.287.130">
    <property type="match status" value="1"/>
</dbReference>
<dbReference type="InterPro" id="IPR003594">
    <property type="entry name" value="HATPase_dom"/>
</dbReference>
<evidence type="ECO:0000259" key="8">
    <source>
        <dbReference type="PROSITE" id="PS50109"/>
    </source>
</evidence>
<dbReference type="PANTHER" id="PTHR43304">
    <property type="entry name" value="PHYTOCHROME-LIKE PROTEIN CPH1"/>
    <property type="match status" value="1"/>
</dbReference>
<comment type="catalytic activity">
    <reaction evidence="1">
        <text>ATP + protein L-histidine = ADP + protein N-phospho-L-histidine.</text>
        <dbReference type="EC" id="2.7.13.3"/>
    </reaction>
</comment>
<dbReference type="PRINTS" id="PR00344">
    <property type="entry name" value="BCTRLSENSOR"/>
</dbReference>
<dbReference type="InterPro" id="IPR003661">
    <property type="entry name" value="HisK_dim/P_dom"/>
</dbReference>
<keyword evidence="3" id="KW-0597">Phosphoprotein</keyword>
<dbReference type="EMBL" id="BHXQ01000001">
    <property type="protein sequence ID" value="GCC50642.1"/>
    <property type="molecule type" value="Genomic_DNA"/>
</dbReference>
<reference evidence="9 10" key="1">
    <citation type="submission" date="2018-11" db="EMBL/GenBank/DDBJ databases">
        <title>Chryseotalea sanarue gen. nov., sp., nov., a member of the family Cytophagaceae, isolated from a brackish lake in Hamamatsu Japan.</title>
        <authorList>
            <person name="Maejima Y."/>
            <person name="Iino T."/>
            <person name="Muraguchi Y."/>
            <person name="Fukuda K."/>
            <person name="Ohkuma M."/>
            <person name="Moriuchi R."/>
            <person name="Dohra H."/>
            <person name="Kimbara K."/>
            <person name="Shintani M."/>
        </authorList>
    </citation>
    <scope>NUCLEOTIDE SEQUENCE [LARGE SCALE GENOMIC DNA]</scope>
    <source>
        <strain evidence="9 10">Ys</strain>
    </source>
</reference>
<dbReference type="InterPro" id="IPR052162">
    <property type="entry name" value="Sensor_kinase/Photoreceptor"/>
</dbReference>
<dbReference type="SUPFAM" id="SSF55874">
    <property type="entry name" value="ATPase domain of HSP90 chaperone/DNA topoisomerase II/histidine kinase"/>
    <property type="match status" value="1"/>
</dbReference>
<organism evidence="9 10">
    <name type="scientific">Chryseotalea sanaruensis</name>
    <dbReference type="NCBI Taxonomy" id="2482724"/>
    <lineage>
        <taxon>Bacteria</taxon>
        <taxon>Pseudomonadati</taxon>
        <taxon>Bacteroidota</taxon>
        <taxon>Cytophagia</taxon>
        <taxon>Cytophagales</taxon>
        <taxon>Chryseotaleaceae</taxon>
        <taxon>Chryseotalea</taxon>
    </lineage>
</organism>
<dbReference type="AlphaFoldDB" id="A0A401U706"/>
<dbReference type="CDD" id="cd00075">
    <property type="entry name" value="HATPase"/>
    <property type="match status" value="1"/>
</dbReference>
<dbReference type="SUPFAM" id="SSF47384">
    <property type="entry name" value="Homodimeric domain of signal transducing histidine kinase"/>
    <property type="match status" value="1"/>
</dbReference>
<dbReference type="Gene3D" id="3.30.565.10">
    <property type="entry name" value="Histidine kinase-like ATPase, C-terminal domain"/>
    <property type="match status" value="1"/>
</dbReference>
<comment type="caution">
    <text evidence="9">The sequence shown here is derived from an EMBL/GenBank/DDBJ whole genome shotgun (WGS) entry which is preliminary data.</text>
</comment>
<evidence type="ECO:0000256" key="5">
    <source>
        <dbReference type="ARBA" id="ARBA00022777"/>
    </source>
</evidence>
<evidence type="ECO:0000256" key="7">
    <source>
        <dbReference type="SAM" id="Phobius"/>
    </source>
</evidence>
<feature type="transmembrane region" description="Helical" evidence="7">
    <location>
        <begin position="46"/>
        <end position="71"/>
    </location>
</feature>
<dbReference type="CDD" id="cd00082">
    <property type="entry name" value="HisKA"/>
    <property type="match status" value="1"/>
</dbReference>
<dbReference type="PANTHER" id="PTHR43304:SF1">
    <property type="entry name" value="PAC DOMAIN-CONTAINING PROTEIN"/>
    <property type="match status" value="1"/>
</dbReference>
<dbReference type="InterPro" id="IPR005467">
    <property type="entry name" value="His_kinase_dom"/>
</dbReference>
<dbReference type="InterPro" id="IPR036890">
    <property type="entry name" value="HATPase_C_sf"/>
</dbReference>
<evidence type="ECO:0000256" key="1">
    <source>
        <dbReference type="ARBA" id="ARBA00000085"/>
    </source>
</evidence>
<keyword evidence="5" id="KW-0418">Kinase</keyword>
<dbReference type="SMART" id="SM00388">
    <property type="entry name" value="HisKA"/>
    <property type="match status" value="1"/>
</dbReference>
<dbReference type="InterPro" id="IPR004358">
    <property type="entry name" value="Sig_transdc_His_kin-like_C"/>
</dbReference>
<dbReference type="InterPro" id="IPR036097">
    <property type="entry name" value="HisK_dim/P_sf"/>
</dbReference>
<feature type="domain" description="Histidine kinase" evidence="8">
    <location>
        <begin position="207"/>
        <end position="420"/>
    </location>
</feature>
<keyword evidence="6" id="KW-0175">Coiled coil</keyword>
<dbReference type="SMART" id="SM00387">
    <property type="entry name" value="HATPase_c"/>
    <property type="match status" value="1"/>
</dbReference>
<dbReference type="PROSITE" id="PS50109">
    <property type="entry name" value="HIS_KIN"/>
    <property type="match status" value="1"/>
</dbReference>
<evidence type="ECO:0000256" key="4">
    <source>
        <dbReference type="ARBA" id="ARBA00022679"/>
    </source>
</evidence>
<dbReference type="Proteomes" id="UP000288227">
    <property type="component" value="Unassembled WGS sequence"/>
</dbReference>
<dbReference type="Pfam" id="PF02518">
    <property type="entry name" value="HATPase_c"/>
    <property type="match status" value="1"/>
</dbReference>
<keyword evidence="7" id="KW-0812">Transmembrane</keyword>
<dbReference type="EC" id="2.7.13.3" evidence="2"/>
<accession>A0A401U706</accession>